<organism evidence="1 2">
    <name type="scientific">Anabarilius grahami</name>
    <name type="common">Kanglang fish</name>
    <name type="synonym">Barilius grahami</name>
    <dbReference type="NCBI Taxonomy" id="495550"/>
    <lineage>
        <taxon>Eukaryota</taxon>
        <taxon>Metazoa</taxon>
        <taxon>Chordata</taxon>
        <taxon>Craniata</taxon>
        <taxon>Vertebrata</taxon>
        <taxon>Euteleostomi</taxon>
        <taxon>Actinopterygii</taxon>
        <taxon>Neopterygii</taxon>
        <taxon>Teleostei</taxon>
        <taxon>Ostariophysi</taxon>
        <taxon>Cypriniformes</taxon>
        <taxon>Xenocyprididae</taxon>
        <taxon>Xenocypridinae</taxon>
        <taxon>Xenocypridinae incertae sedis</taxon>
        <taxon>Anabarilius</taxon>
    </lineage>
</organism>
<sequence>MQCFCQETGVTTADYELPAPPAAGEDELLDDNDVLSLMSSDRGVSALLASSPGKQEMVVEEKAGCSCLGSALREGPHVDGSTSSGPAAPVSLPFLPDLHVEIEKAWKNPYSVRIHRHQWANFADVEGLSQHRYVSMPPIDETFAISSRGEH</sequence>
<dbReference type="Proteomes" id="UP000281406">
    <property type="component" value="Unassembled WGS sequence"/>
</dbReference>
<gene>
    <name evidence="1" type="ORF">DPX16_3686</name>
</gene>
<evidence type="ECO:0000313" key="1">
    <source>
        <dbReference type="EMBL" id="ROL46045.1"/>
    </source>
</evidence>
<keyword evidence="2" id="KW-1185">Reference proteome</keyword>
<comment type="caution">
    <text evidence="1">The sequence shown here is derived from an EMBL/GenBank/DDBJ whole genome shotgun (WGS) entry which is preliminary data.</text>
</comment>
<reference evidence="1 2" key="1">
    <citation type="submission" date="2018-10" db="EMBL/GenBank/DDBJ databases">
        <title>Genome assembly for a Yunnan-Guizhou Plateau 3E fish, Anabarilius grahami (Regan), and its evolutionary and genetic applications.</title>
        <authorList>
            <person name="Jiang W."/>
        </authorList>
    </citation>
    <scope>NUCLEOTIDE SEQUENCE [LARGE SCALE GENOMIC DNA]</scope>
    <source>
        <strain evidence="1">AG-KIZ</strain>
        <tissue evidence="1">Muscle</tissue>
    </source>
</reference>
<dbReference type="OrthoDB" id="8988423at2759"/>
<proteinExistence type="predicted"/>
<accession>A0A3N0YIG8</accession>
<name>A0A3N0YIG8_ANAGA</name>
<evidence type="ECO:0000313" key="2">
    <source>
        <dbReference type="Proteomes" id="UP000281406"/>
    </source>
</evidence>
<dbReference type="EMBL" id="RJVU01041091">
    <property type="protein sequence ID" value="ROL46045.1"/>
    <property type="molecule type" value="Genomic_DNA"/>
</dbReference>
<dbReference type="AlphaFoldDB" id="A0A3N0YIG8"/>
<protein>
    <submittedName>
        <fullName evidence="1">Uncharacterized protein</fullName>
    </submittedName>
</protein>